<evidence type="ECO:0000313" key="1">
    <source>
        <dbReference type="EMBL" id="MBD2180443.1"/>
    </source>
</evidence>
<organism evidence="1 2">
    <name type="scientific">Aerosakkonema funiforme FACHB-1375</name>
    <dbReference type="NCBI Taxonomy" id="2949571"/>
    <lineage>
        <taxon>Bacteria</taxon>
        <taxon>Bacillati</taxon>
        <taxon>Cyanobacteriota</taxon>
        <taxon>Cyanophyceae</taxon>
        <taxon>Oscillatoriophycideae</taxon>
        <taxon>Aerosakkonematales</taxon>
        <taxon>Aerosakkonemataceae</taxon>
        <taxon>Aerosakkonema</taxon>
    </lineage>
</organism>
<dbReference type="InterPro" id="IPR025458">
    <property type="entry name" value="DUF4278"/>
</dbReference>
<dbReference type="AlphaFoldDB" id="A0A926ZEU3"/>
<reference evidence="1" key="2">
    <citation type="submission" date="2020-08" db="EMBL/GenBank/DDBJ databases">
        <authorList>
            <person name="Chen M."/>
            <person name="Teng W."/>
            <person name="Zhao L."/>
            <person name="Hu C."/>
            <person name="Zhou Y."/>
            <person name="Han B."/>
            <person name="Song L."/>
            <person name="Shu W."/>
        </authorList>
    </citation>
    <scope>NUCLEOTIDE SEQUENCE</scope>
    <source>
        <strain evidence="1">FACHB-1375</strain>
    </source>
</reference>
<dbReference type="Pfam" id="PF14105">
    <property type="entry name" value="DUF4278"/>
    <property type="match status" value="1"/>
</dbReference>
<protein>
    <submittedName>
        <fullName evidence="1">DUF4278 domain-containing protein</fullName>
    </submittedName>
</protein>
<proteinExistence type="predicted"/>
<comment type="caution">
    <text evidence="1">The sequence shown here is derived from an EMBL/GenBank/DDBJ whole genome shotgun (WGS) entry which is preliminary data.</text>
</comment>
<accession>A0A926ZEU3</accession>
<keyword evidence="2" id="KW-1185">Reference proteome</keyword>
<reference evidence="1" key="1">
    <citation type="journal article" date="2015" name="ISME J.">
        <title>Draft Genome Sequence of Streptomyces incarnatus NRRL8089, which Produces the Nucleoside Antibiotic Sinefungin.</title>
        <authorList>
            <person name="Oshima K."/>
            <person name="Hattori M."/>
            <person name="Shimizu H."/>
            <person name="Fukuda K."/>
            <person name="Nemoto M."/>
            <person name="Inagaki K."/>
            <person name="Tamura T."/>
        </authorList>
    </citation>
    <scope>NUCLEOTIDE SEQUENCE</scope>
    <source>
        <strain evidence="1">FACHB-1375</strain>
    </source>
</reference>
<gene>
    <name evidence="1" type="ORF">H6G03_04855</name>
</gene>
<sequence>MQLSYRGAIYQNDLPTVEMTEGEIGGKYRGQAWNYRYARHIPVPQPTPQSQLKYRGASYCKDPRANAEACFAAPSAEETPARVVPSCGRGHKVIDDLEEIHLANIRRRLEYRLEVAKNRGDRDLLRMLEAECHQLVGNCG</sequence>
<name>A0A926ZEU3_9CYAN</name>
<evidence type="ECO:0000313" key="2">
    <source>
        <dbReference type="Proteomes" id="UP000641646"/>
    </source>
</evidence>
<dbReference type="EMBL" id="JACJPW010000008">
    <property type="protein sequence ID" value="MBD2180443.1"/>
    <property type="molecule type" value="Genomic_DNA"/>
</dbReference>
<dbReference type="RefSeq" id="WP_190462642.1">
    <property type="nucleotide sequence ID" value="NZ_JACJPW010000008.1"/>
</dbReference>
<dbReference type="Proteomes" id="UP000641646">
    <property type="component" value="Unassembled WGS sequence"/>
</dbReference>